<dbReference type="CDD" id="cd00419">
    <property type="entry name" value="Ferrochelatase_C"/>
    <property type="match status" value="1"/>
</dbReference>
<dbReference type="PANTHER" id="PTHR11108">
    <property type="entry name" value="FERROCHELATASE"/>
    <property type="match status" value="1"/>
</dbReference>
<comment type="similarity">
    <text evidence="1 7 8">Belongs to the ferrochelatase family.</text>
</comment>
<proteinExistence type="inferred from homology"/>
<dbReference type="PANTHER" id="PTHR11108:SF1">
    <property type="entry name" value="FERROCHELATASE, MITOCHONDRIAL"/>
    <property type="match status" value="1"/>
</dbReference>
<dbReference type="UniPathway" id="UPA00252">
    <property type="reaction ID" value="UER00325"/>
</dbReference>
<evidence type="ECO:0000256" key="5">
    <source>
        <dbReference type="ARBA" id="ARBA00023244"/>
    </source>
</evidence>
<comment type="catalytic activity">
    <reaction evidence="6">
        <text>Fe-coproporphyrin III + 2 H(+) = coproporphyrin III + Fe(2+)</text>
        <dbReference type="Rhea" id="RHEA:49572"/>
        <dbReference type="ChEBI" id="CHEBI:15378"/>
        <dbReference type="ChEBI" id="CHEBI:29033"/>
        <dbReference type="ChEBI" id="CHEBI:68438"/>
        <dbReference type="ChEBI" id="CHEBI:131725"/>
        <dbReference type="EC" id="4.99.1.9"/>
    </reaction>
    <physiologicalReaction direction="right-to-left" evidence="6">
        <dbReference type="Rhea" id="RHEA:49574"/>
    </physiologicalReaction>
</comment>
<dbReference type="OrthoDB" id="9776380at2"/>
<dbReference type="Pfam" id="PF00762">
    <property type="entry name" value="Ferrochelatase"/>
    <property type="match status" value="1"/>
</dbReference>
<sequence>MSQELPPYDSFLLVSFGGPEGMDDVMPFLENVLRGKNVPRERMLEVCEHYRHYDGVSPINEQNRELMKAIKAEFASSGVDLPMYWGNRNWNPMFADTLRQMRDDGCKRTLAFFTSMFSCYSGCRQYRENIIEARKEVGEDAPIVEKVRMGFNHPDFVNSMADSLAAAFAELESGPNDVTVFFTAHSIPMSMADNCDYEKQLKETCRLVAEASGADHWKLVFQSRSGPPSQPWLEPDVCDEITTMHEAGELEKLVILPIGFVSDHMEVMYDLDEEAAVLCKEHGIPMARAATAGTSKSFVQMIRKLVQERLTAESSDQPVNKEAVGELGPWHDVCPADCCQYTPRRPAGVGGGRPGA</sequence>
<dbReference type="CDD" id="cd03411">
    <property type="entry name" value="Ferrochelatase_N"/>
    <property type="match status" value="1"/>
</dbReference>
<dbReference type="GO" id="GO:0005737">
    <property type="term" value="C:cytoplasm"/>
    <property type="evidence" value="ECO:0007669"/>
    <property type="project" value="UniProtKB-SubCell"/>
</dbReference>
<dbReference type="Proteomes" id="UP000322699">
    <property type="component" value="Unassembled WGS sequence"/>
</dbReference>
<dbReference type="GO" id="GO:0046872">
    <property type="term" value="F:metal ion binding"/>
    <property type="evidence" value="ECO:0007669"/>
    <property type="project" value="UniProtKB-KW"/>
</dbReference>
<dbReference type="InterPro" id="IPR033644">
    <property type="entry name" value="Ferrochelatase_C"/>
</dbReference>
<evidence type="ECO:0000256" key="6">
    <source>
        <dbReference type="ARBA" id="ARBA00024536"/>
    </source>
</evidence>
<evidence type="ECO:0000313" key="10">
    <source>
        <dbReference type="Proteomes" id="UP000322699"/>
    </source>
</evidence>
<comment type="function">
    <text evidence="7">Catalyzes the ferrous insertion into protoporphyrin IX.</text>
</comment>
<evidence type="ECO:0000256" key="8">
    <source>
        <dbReference type="RuleBase" id="RU004185"/>
    </source>
</evidence>
<accession>A0A5B1CI83</accession>
<dbReference type="RefSeq" id="WP_068261505.1">
    <property type="nucleotide sequence ID" value="NZ_LWSK01000025.1"/>
</dbReference>
<comment type="pathway">
    <text evidence="7">Porphyrin-containing compound metabolism; protoheme biosynthesis; protoheme from protoporphyrin-IX: step 1/1.</text>
</comment>
<evidence type="ECO:0000256" key="1">
    <source>
        <dbReference type="ARBA" id="ARBA00007718"/>
    </source>
</evidence>
<evidence type="ECO:0000256" key="4">
    <source>
        <dbReference type="ARBA" id="ARBA00023239"/>
    </source>
</evidence>
<feature type="binding site" evidence="7">
    <location>
        <position position="266"/>
    </location>
    <ligand>
        <name>Fe(2+)</name>
        <dbReference type="ChEBI" id="CHEBI:29033"/>
    </ligand>
</feature>
<dbReference type="GO" id="GO:0004325">
    <property type="term" value="F:ferrochelatase activity"/>
    <property type="evidence" value="ECO:0007669"/>
    <property type="project" value="UniProtKB-UniRule"/>
</dbReference>
<comment type="subcellular location">
    <subcellularLocation>
        <location evidence="7">Cytoplasm</location>
    </subcellularLocation>
</comment>
<comment type="caution">
    <text evidence="9">The sequence shown here is derived from an EMBL/GenBank/DDBJ whole genome shotgun (WGS) entry which is preliminary data.</text>
</comment>
<name>A0A5B1CI83_9BACT</name>
<keyword evidence="7" id="KW-0479">Metal-binding</keyword>
<evidence type="ECO:0000313" key="9">
    <source>
        <dbReference type="EMBL" id="KAA1258974.1"/>
    </source>
</evidence>
<dbReference type="Gene3D" id="3.40.50.1400">
    <property type="match status" value="2"/>
</dbReference>
<keyword evidence="10" id="KW-1185">Reference proteome</keyword>
<dbReference type="EC" id="4.98.1.1" evidence="7"/>
<evidence type="ECO:0000256" key="7">
    <source>
        <dbReference type="HAMAP-Rule" id="MF_00323"/>
    </source>
</evidence>
<keyword evidence="2 7" id="KW-0408">Iron</keyword>
<dbReference type="HAMAP" id="MF_00323">
    <property type="entry name" value="Ferrochelatase"/>
    <property type="match status" value="1"/>
</dbReference>
<dbReference type="NCBIfam" id="NF000689">
    <property type="entry name" value="PRK00035.2-1"/>
    <property type="match status" value="1"/>
</dbReference>
<comment type="catalytic activity">
    <reaction evidence="7">
        <text>heme b + 2 H(+) = protoporphyrin IX + Fe(2+)</text>
        <dbReference type="Rhea" id="RHEA:22584"/>
        <dbReference type="ChEBI" id="CHEBI:15378"/>
        <dbReference type="ChEBI" id="CHEBI:29033"/>
        <dbReference type="ChEBI" id="CHEBI:57306"/>
        <dbReference type="ChEBI" id="CHEBI:60344"/>
        <dbReference type="EC" id="4.98.1.1"/>
    </reaction>
</comment>
<dbReference type="SUPFAM" id="SSF53800">
    <property type="entry name" value="Chelatase"/>
    <property type="match status" value="1"/>
</dbReference>
<dbReference type="AlphaFoldDB" id="A0A5B1CI83"/>
<keyword evidence="4 7" id="KW-0456">Lyase</keyword>
<evidence type="ECO:0000256" key="2">
    <source>
        <dbReference type="ARBA" id="ARBA00023004"/>
    </source>
</evidence>
<dbReference type="InterPro" id="IPR033659">
    <property type="entry name" value="Ferrochelatase_N"/>
</dbReference>
<reference evidence="9 10" key="1">
    <citation type="submission" date="2019-08" db="EMBL/GenBank/DDBJ databases">
        <title>Deep-cultivation of Planctomycetes and their phenomic and genomic characterization uncovers novel biology.</title>
        <authorList>
            <person name="Wiegand S."/>
            <person name="Jogler M."/>
            <person name="Boedeker C."/>
            <person name="Pinto D."/>
            <person name="Vollmers J."/>
            <person name="Rivas-Marin E."/>
            <person name="Kohn T."/>
            <person name="Peeters S.H."/>
            <person name="Heuer A."/>
            <person name="Rast P."/>
            <person name="Oberbeckmann S."/>
            <person name="Bunk B."/>
            <person name="Jeske O."/>
            <person name="Meyerdierks A."/>
            <person name="Storesund J.E."/>
            <person name="Kallscheuer N."/>
            <person name="Luecker S."/>
            <person name="Lage O.M."/>
            <person name="Pohl T."/>
            <person name="Merkel B.J."/>
            <person name="Hornburger P."/>
            <person name="Mueller R.-W."/>
            <person name="Bruemmer F."/>
            <person name="Labrenz M."/>
            <person name="Spormann A.M."/>
            <person name="Op Den Camp H."/>
            <person name="Overmann J."/>
            <person name="Amann R."/>
            <person name="Jetten M.S.M."/>
            <person name="Mascher T."/>
            <person name="Medema M.H."/>
            <person name="Devos D.P."/>
            <person name="Kaster A.-K."/>
            <person name="Ovreas L."/>
            <person name="Rohde M."/>
            <person name="Galperin M.Y."/>
            <person name="Jogler C."/>
        </authorList>
    </citation>
    <scope>NUCLEOTIDE SEQUENCE [LARGE SCALE GENOMIC DNA]</scope>
    <source>
        <strain evidence="9 10">LF1</strain>
    </source>
</reference>
<dbReference type="GO" id="GO:0006783">
    <property type="term" value="P:heme biosynthetic process"/>
    <property type="evidence" value="ECO:0007669"/>
    <property type="project" value="UniProtKB-UniRule"/>
</dbReference>
<protein>
    <recommendedName>
        <fullName evidence="7">Ferrochelatase</fullName>
        <ecNumber evidence="7">4.98.1.1</ecNumber>
    </recommendedName>
    <alternativeName>
        <fullName evidence="7">Heme synthase</fullName>
    </alternativeName>
    <alternativeName>
        <fullName evidence="7">Protoheme ferro-lyase</fullName>
    </alternativeName>
</protein>
<keyword evidence="5 7" id="KW-0627">Porphyrin biosynthesis</keyword>
<keyword evidence="3 7" id="KW-0350">Heme biosynthesis</keyword>
<keyword evidence="7" id="KW-0963">Cytoplasm</keyword>
<dbReference type="InterPro" id="IPR001015">
    <property type="entry name" value="Ferrochelatase"/>
</dbReference>
<dbReference type="EMBL" id="VRLW01000001">
    <property type="protein sequence ID" value="KAA1258974.1"/>
    <property type="molecule type" value="Genomic_DNA"/>
</dbReference>
<dbReference type="NCBIfam" id="TIGR00109">
    <property type="entry name" value="hemH"/>
    <property type="match status" value="1"/>
</dbReference>
<feature type="binding site" evidence="7">
    <location>
        <position position="185"/>
    </location>
    <ligand>
        <name>Fe(2+)</name>
        <dbReference type="ChEBI" id="CHEBI:29033"/>
    </ligand>
</feature>
<organism evidence="9 10">
    <name type="scientific">Rubripirellula obstinata</name>
    <dbReference type="NCBI Taxonomy" id="406547"/>
    <lineage>
        <taxon>Bacteria</taxon>
        <taxon>Pseudomonadati</taxon>
        <taxon>Planctomycetota</taxon>
        <taxon>Planctomycetia</taxon>
        <taxon>Pirellulales</taxon>
        <taxon>Pirellulaceae</taxon>
        <taxon>Rubripirellula</taxon>
    </lineage>
</organism>
<gene>
    <name evidence="7 9" type="primary">hemH</name>
    <name evidence="9" type="ORF">LF1_14990</name>
</gene>
<evidence type="ECO:0000256" key="3">
    <source>
        <dbReference type="ARBA" id="ARBA00023133"/>
    </source>
</evidence>